<dbReference type="PANTHER" id="PTHR35023:SF1">
    <property type="entry name" value="MG-PROTOPORPHYRIN IX CHELATASE"/>
    <property type="match status" value="1"/>
</dbReference>
<dbReference type="InterPro" id="IPR036465">
    <property type="entry name" value="vWFA_dom_sf"/>
</dbReference>
<evidence type="ECO:0000259" key="3">
    <source>
        <dbReference type="PROSITE" id="PS50234"/>
    </source>
</evidence>
<dbReference type="Gene3D" id="3.40.50.300">
    <property type="entry name" value="P-loop containing nucleotide triphosphate hydrolases"/>
    <property type="match status" value="1"/>
</dbReference>
<evidence type="ECO:0000256" key="1">
    <source>
        <dbReference type="ARBA" id="ARBA00005799"/>
    </source>
</evidence>
<dbReference type="SMART" id="SM00327">
    <property type="entry name" value="VWA"/>
    <property type="match status" value="1"/>
</dbReference>
<dbReference type="GO" id="GO:0005524">
    <property type="term" value="F:ATP binding"/>
    <property type="evidence" value="ECO:0007669"/>
    <property type="project" value="InterPro"/>
</dbReference>
<dbReference type="AlphaFoldDB" id="A0AAE9MT70"/>
<dbReference type="GO" id="GO:0016887">
    <property type="term" value="F:ATP hydrolysis activity"/>
    <property type="evidence" value="ECO:0007669"/>
    <property type="project" value="InterPro"/>
</dbReference>
<dbReference type="InterPro" id="IPR011704">
    <property type="entry name" value="ATPase_dyneun-rel_AAA"/>
</dbReference>
<dbReference type="Pfam" id="PF17863">
    <property type="entry name" value="AAA_lid_2"/>
    <property type="match status" value="1"/>
</dbReference>
<feature type="compositionally biased region" description="Basic and acidic residues" evidence="2">
    <location>
        <begin position="291"/>
        <end position="320"/>
    </location>
</feature>
<comment type="similarity">
    <text evidence="1">Belongs to the Mg-chelatase subunits D/I family.</text>
</comment>
<dbReference type="Pfam" id="PF13519">
    <property type="entry name" value="VWA_2"/>
    <property type="match status" value="1"/>
</dbReference>
<dbReference type="EMBL" id="CP038804">
    <property type="protein sequence ID" value="UTY32682.1"/>
    <property type="molecule type" value="Genomic_DNA"/>
</dbReference>
<dbReference type="PROSITE" id="PS50234">
    <property type="entry name" value="VWFA"/>
    <property type="match status" value="1"/>
</dbReference>
<dbReference type="SUPFAM" id="SSF53300">
    <property type="entry name" value="vWA-like"/>
    <property type="match status" value="1"/>
</dbReference>
<evidence type="ECO:0000313" key="5">
    <source>
        <dbReference type="EMBL" id="UTY32682.1"/>
    </source>
</evidence>
<dbReference type="Gene3D" id="1.10.8.80">
    <property type="entry name" value="Magnesium chelatase subunit I, C-Terminal domain"/>
    <property type="match status" value="1"/>
</dbReference>
<dbReference type="InterPro" id="IPR002035">
    <property type="entry name" value="VWF_A"/>
</dbReference>
<evidence type="ECO:0000256" key="2">
    <source>
        <dbReference type="SAM" id="MobiDB-lite"/>
    </source>
</evidence>
<protein>
    <submittedName>
        <fullName evidence="5">VWA domain-containing protein</fullName>
    </submittedName>
</protein>
<accession>A0AAE9MT70</accession>
<dbReference type="InterPro" id="IPR027417">
    <property type="entry name" value="P-loop_NTPase"/>
</dbReference>
<dbReference type="Proteomes" id="UP001059401">
    <property type="component" value="Chromosome"/>
</dbReference>
<feature type="domain" description="VWFA" evidence="3">
    <location>
        <begin position="443"/>
        <end position="624"/>
    </location>
</feature>
<dbReference type="InterPro" id="IPR041628">
    <property type="entry name" value="ChlI/MoxR_AAA_lid"/>
</dbReference>
<dbReference type="SUPFAM" id="SSF52540">
    <property type="entry name" value="P-loop containing nucleoside triphosphate hydrolases"/>
    <property type="match status" value="1"/>
</dbReference>
<dbReference type="CDD" id="cd00009">
    <property type="entry name" value="AAA"/>
    <property type="match status" value="1"/>
</dbReference>
<organism evidence="5 6">
    <name type="scientific">Treponema putidum</name>
    <dbReference type="NCBI Taxonomy" id="221027"/>
    <lineage>
        <taxon>Bacteria</taxon>
        <taxon>Pseudomonadati</taxon>
        <taxon>Spirochaetota</taxon>
        <taxon>Spirochaetia</taxon>
        <taxon>Spirochaetales</taxon>
        <taxon>Treponemataceae</taxon>
        <taxon>Treponema</taxon>
    </lineage>
</organism>
<reference evidence="5" key="1">
    <citation type="submission" date="2019-04" db="EMBL/GenBank/DDBJ databases">
        <title>Whole genome sequencing of oral phylogroup 2 treponemes.</title>
        <authorList>
            <person name="Chan Y."/>
            <person name="Zeng H.H."/>
            <person name="Yu X.L."/>
            <person name="Leung W.K."/>
            <person name="Watt R.M."/>
        </authorList>
    </citation>
    <scope>NUCLEOTIDE SEQUENCE</scope>
    <source>
        <strain evidence="5">OMZ 835</strain>
        <strain evidence="4">OMZ 847</strain>
    </source>
</reference>
<dbReference type="EMBL" id="CP038802">
    <property type="protein sequence ID" value="UTY27767.1"/>
    <property type="molecule type" value="Genomic_DNA"/>
</dbReference>
<sequence>MKGFDYPFSILVGQKKLVRALLILAVSDKINSLLIAGGKGTGKSIAAGSLKNISDISIVNVPLNITEENLFGGLDIKKTLESGKNHFQQGILTKAENKILYIDEINLFPNEYINTILDAIETGFIQIERDGYSDKRIIESKLIGTMNPEEGFLNNSITDKFSIYVETNSNLNKEERLKILKINLDLDNGDRNLIEKLKKEDKILSDKIQLAKKILNRIKISDSIITKAEALSKEANCLGYRASICLVHTARALAAIDNLRYITDKNLQEAAELVLKHRKNNLSETQNNNKIKSDKDNDDKKNSDKNKTEEKTNKKIESKSRISNNKNNSTEDKDHNTNNQKGINYKNPDTELADKIFKIKNLLNINEDNSFRKGLGKRNKTRTDELKGKTFGCTRSNQNLHNLAIIPTIKSAASHQIKPKEGIIKINKDDYKFKKRKTRIGASIIFLVDASGSMGAMKRMKETKNAILSLLMDSYQKHDEVSMITFSGTKAEIILPFTRSVLLAKRELQIIPTIGKTPLSLGLNKALEYFKIHKLKNKDMIPLLFLITDGRSNHGSVFFDEPIKDALFISKKIRHENIYSVVIDTESGFVKLALAEELAKNLNARYYQIEDLKPEILTEIVHQNTEYSLSRIDIMEEKR</sequence>
<name>A0AAE9MT70_9SPIR</name>
<evidence type="ECO:0000313" key="7">
    <source>
        <dbReference type="Proteomes" id="UP001059401"/>
    </source>
</evidence>
<proteinExistence type="inferred from homology"/>
<dbReference type="RefSeq" id="WP_044978600.1">
    <property type="nucleotide sequence ID" value="NZ_CP009228.1"/>
</dbReference>
<dbReference type="PANTHER" id="PTHR35023">
    <property type="entry name" value="CHELATASE-RELATED"/>
    <property type="match status" value="1"/>
</dbReference>
<gene>
    <name evidence="5" type="ORF">E4N74_00625</name>
    <name evidence="4" type="ORF">E4N76_01270</name>
</gene>
<feature type="region of interest" description="Disordered" evidence="2">
    <location>
        <begin position="281"/>
        <end position="347"/>
    </location>
</feature>
<evidence type="ECO:0000313" key="4">
    <source>
        <dbReference type="EMBL" id="UTY27767.1"/>
    </source>
</evidence>
<dbReference type="Pfam" id="PF07728">
    <property type="entry name" value="AAA_5"/>
    <property type="match status" value="1"/>
</dbReference>
<dbReference type="InterPro" id="IPR041702">
    <property type="entry name" value="BchD/ChlD_VWA"/>
</dbReference>
<dbReference type="Proteomes" id="UP001058682">
    <property type="component" value="Chromosome"/>
</dbReference>
<dbReference type="Gene3D" id="3.40.50.410">
    <property type="entry name" value="von Willebrand factor, type A domain"/>
    <property type="match status" value="1"/>
</dbReference>
<dbReference type="InterPro" id="IPR052989">
    <property type="entry name" value="Mg-chelatase_DI-like"/>
</dbReference>
<keyword evidence="7" id="KW-1185">Reference proteome</keyword>
<evidence type="ECO:0000313" key="6">
    <source>
        <dbReference type="Proteomes" id="UP001058682"/>
    </source>
</evidence>
<dbReference type="CDD" id="cd01451">
    <property type="entry name" value="vWA_Magnesium_chelatase"/>
    <property type="match status" value="1"/>
</dbReference>
<dbReference type="KEGG" id="tpk:JO40_06645"/>